<evidence type="ECO:0000313" key="3">
    <source>
        <dbReference type="Proteomes" id="UP001140453"/>
    </source>
</evidence>
<keyword evidence="3" id="KW-1185">Reference proteome</keyword>
<dbReference type="AlphaFoldDB" id="A0A9W8Z0K3"/>
<evidence type="ECO:0000256" key="1">
    <source>
        <dbReference type="SAM" id="SignalP"/>
    </source>
</evidence>
<dbReference type="EMBL" id="JAPEVB010000002">
    <property type="protein sequence ID" value="KAJ4394130.1"/>
    <property type="molecule type" value="Genomic_DNA"/>
</dbReference>
<proteinExistence type="predicted"/>
<gene>
    <name evidence="2" type="ORF">N0V93_003347</name>
</gene>
<sequence length="119" mass="12183">MQFSTTLLPSLLAVLGGSNLASAVCTGNQFAIGTPSANAASGISTYTIYNAGTCAVSQTAPVTNVCISQYFLCALGTTNIEEYDDPVTGLSYTCSADTTAEKCGSDTITFCCKYGEITG</sequence>
<keyword evidence="1" id="KW-0732">Signal</keyword>
<accession>A0A9W8Z0K3</accession>
<dbReference type="Proteomes" id="UP001140453">
    <property type="component" value="Unassembled WGS sequence"/>
</dbReference>
<feature type="signal peptide" evidence="1">
    <location>
        <begin position="1"/>
        <end position="23"/>
    </location>
</feature>
<organism evidence="2 3">
    <name type="scientific">Gnomoniopsis smithogilvyi</name>
    <dbReference type="NCBI Taxonomy" id="1191159"/>
    <lineage>
        <taxon>Eukaryota</taxon>
        <taxon>Fungi</taxon>
        <taxon>Dikarya</taxon>
        <taxon>Ascomycota</taxon>
        <taxon>Pezizomycotina</taxon>
        <taxon>Sordariomycetes</taxon>
        <taxon>Sordariomycetidae</taxon>
        <taxon>Diaporthales</taxon>
        <taxon>Gnomoniaceae</taxon>
        <taxon>Gnomoniopsis</taxon>
    </lineage>
</organism>
<feature type="chain" id="PRO_5040863552" evidence="1">
    <location>
        <begin position="24"/>
        <end position="119"/>
    </location>
</feature>
<dbReference type="OrthoDB" id="5348716at2759"/>
<comment type="caution">
    <text evidence="2">The sequence shown here is derived from an EMBL/GenBank/DDBJ whole genome shotgun (WGS) entry which is preliminary data.</text>
</comment>
<name>A0A9W8Z0K3_9PEZI</name>
<protein>
    <submittedName>
        <fullName evidence="2">Uncharacterized protein</fullName>
    </submittedName>
</protein>
<reference evidence="2" key="1">
    <citation type="submission" date="2022-10" db="EMBL/GenBank/DDBJ databases">
        <title>Tapping the CABI collections for fungal endophytes: first genome assemblies for Collariella, Neodidymelliopsis, Ascochyta clinopodiicola, Didymella pomorum, Didymosphaeria variabile, Neocosmospora piperis and Neocucurbitaria cava.</title>
        <authorList>
            <person name="Hill R."/>
        </authorList>
    </citation>
    <scope>NUCLEOTIDE SEQUENCE</scope>
    <source>
        <strain evidence="2">IMI 355082</strain>
    </source>
</reference>
<evidence type="ECO:0000313" key="2">
    <source>
        <dbReference type="EMBL" id="KAJ4394130.1"/>
    </source>
</evidence>